<evidence type="ECO:0000256" key="4">
    <source>
        <dbReference type="ARBA" id="ARBA00022692"/>
    </source>
</evidence>
<evidence type="ECO:0000256" key="1">
    <source>
        <dbReference type="ARBA" id="ARBA00004141"/>
    </source>
</evidence>
<dbReference type="PANTHER" id="PTHR43394">
    <property type="entry name" value="ATP-DEPENDENT PERMEASE MDL1, MITOCHONDRIAL"/>
    <property type="match status" value="1"/>
</dbReference>
<evidence type="ECO:0000256" key="6">
    <source>
        <dbReference type="ARBA" id="ARBA00022741"/>
    </source>
</evidence>
<dbReference type="PANTHER" id="PTHR43394:SF11">
    <property type="entry name" value="ATP-BINDING CASSETTE TRANSPORTER"/>
    <property type="match status" value="1"/>
</dbReference>
<feature type="transmembrane region" description="Helical" evidence="10">
    <location>
        <begin position="740"/>
        <end position="762"/>
    </location>
</feature>
<dbReference type="Proteomes" id="UP000326877">
    <property type="component" value="Unassembled WGS sequence"/>
</dbReference>
<feature type="transmembrane region" description="Helical" evidence="10">
    <location>
        <begin position="275"/>
        <end position="297"/>
    </location>
</feature>
<evidence type="ECO:0000256" key="3">
    <source>
        <dbReference type="ARBA" id="ARBA00022448"/>
    </source>
</evidence>
<gene>
    <name evidence="13" type="ORF">BDV23DRAFT_170947</name>
</gene>
<dbReference type="OrthoDB" id="6500128at2759"/>
<feature type="transmembrane region" description="Helical" evidence="10">
    <location>
        <begin position="807"/>
        <end position="833"/>
    </location>
</feature>
<dbReference type="GO" id="GO:0015421">
    <property type="term" value="F:ABC-type oligopeptide transporter activity"/>
    <property type="evidence" value="ECO:0007669"/>
    <property type="project" value="TreeGrafter"/>
</dbReference>
<dbReference type="GO" id="GO:0016887">
    <property type="term" value="F:ATP hydrolysis activity"/>
    <property type="evidence" value="ECO:0007669"/>
    <property type="project" value="InterPro"/>
</dbReference>
<dbReference type="FunFam" id="3.40.50.300:FF:000967">
    <property type="entry name" value="ABC multidrug transporter mdr4"/>
    <property type="match status" value="1"/>
</dbReference>
<proteinExistence type="inferred from homology"/>
<keyword evidence="13" id="KW-0378">Hydrolase</keyword>
<comment type="subcellular location">
    <subcellularLocation>
        <location evidence="1">Membrane</location>
        <topology evidence="1">Multi-pass membrane protein</topology>
    </subcellularLocation>
</comment>
<keyword evidence="8 10" id="KW-1133">Transmembrane helix</keyword>
<feature type="domain" description="ABC transmembrane type-1" evidence="12">
    <location>
        <begin position="709"/>
        <end position="982"/>
    </location>
</feature>
<keyword evidence="3" id="KW-0813">Transport</keyword>
<dbReference type="SUPFAM" id="SSF90123">
    <property type="entry name" value="ABC transporter transmembrane region"/>
    <property type="match status" value="2"/>
</dbReference>
<dbReference type="InterPro" id="IPR011527">
    <property type="entry name" value="ABC1_TM_dom"/>
</dbReference>
<feature type="transmembrane region" description="Helical" evidence="10">
    <location>
        <begin position="98"/>
        <end position="119"/>
    </location>
</feature>
<organism evidence="13">
    <name type="scientific">Petromyces alliaceus</name>
    <name type="common">Aspergillus alliaceus</name>
    <dbReference type="NCBI Taxonomy" id="209559"/>
    <lineage>
        <taxon>Eukaryota</taxon>
        <taxon>Fungi</taxon>
        <taxon>Dikarya</taxon>
        <taxon>Ascomycota</taxon>
        <taxon>Pezizomycotina</taxon>
        <taxon>Eurotiomycetes</taxon>
        <taxon>Eurotiomycetidae</taxon>
        <taxon>Eurotiales</taxon>
        <taxon>Aspergillaceae</taxon>
        <taxon>Aspergillus</taxon>
        <taxon>Aspergillus subgen. Circumdati</taxon>
    </lineage>
</organism>
<feature type="transmembrane region" description="Helical" evidence="10">
    <location>
        <begin position="917"/>
        <end position="942"/>
    </location>
</feature>
<dbReference type="Pfam" id="PF00005">
    <property type="entry name" value="ABC_tran"/>
    <property type="match status" value="2"/>
</dbReference>
<dbReference type="InterPro" id="IPR027417">
    <property type="entry name" value="P-loop_NTPase"/>
</dbReference>
<dbReference type="FunFam" id="3.40.50.300:FF:000251">
    <property type="entry name" value="ABC transporter B family member 19"/>
    <property type="match status" value="1"/>
</dbReference>
<evidence type="ECO:0000259" key="11">
    <source>
        <dbReference type="PROSITE" id="PS50893"/>
    </source>
</evidence>
<dbReference type="GO" id="GO:0005524">
    <property type="term" value="F:ATP binding"/>
    <property type="evidence" value="ECO:0007669"/>
    <property type="project" value="UniProtKB-KW"/>
</dbReference>
<dbReference type="CDD" id="cd18577">
    <property type="entry name" value="ABC_6TM_Pgp_ABCB1_D1_like"/>
    <property type="match status" value="1"/>
</dbReference>
<feature type="domain" description="ABC transporter" evidence="11">
    <location>
        <begin position="372"/>
        <end position="616"/>
    </location>
</feature>
<evidence type="ECO:0000256" key="8">
    <source>
        <dbReference type="ARBA" id="ARBA00022989"/>
    </source>
</evidence>
<feature type="transmembrane region" description="Helical" evidence="10">
    <location>
        <begin position="54"/>
        <end position="78"/>
    </location>
</feature>
<evidence type="ECO:0000259" key="12">
    <source>
        <dbReference type="PROSITE" id="PS50929"/>
    </source>
</evidence>
<feature type="domain" description="ABC transmembrane type-1" evidence="12">
    <location>
        <begin position="49"/>
        <end position="337"/>
    </location>
</feature>
<dbReference type="CDD" id="cd18578">
    <property type="entry name" value="ABC_6TM_Pgp_ABCB1_D2_like"/>
    <property type="match status" value="1"/>
</dbReference>
<keyword evidence="7" id="KW-0067">ATP-binding</keyword>
<dbReference type="GO" id="GO:0005743">
    <property type="term" value="C:mitochondrial inner membrane"/>
    <property type="evidence" value="ECO:0007669"/>
    <property type="project" value="TreeGrafter"/>
</dbReference>
<dbReference type="InterPro" id="IPR036640">
    <property type="entry name" value="ABC1_TM_sf"/>
</dbReference>
<evidence type="ECO:0000256" key="5">
    <source>
        <dbReference type="ARBA" id="ARBA00022737"/>
    </source>
</evidence>
<dbReference type="InterPro" id="IPR039421">
    <property type="entry name" value="Type_1_exporter"/>
</dbReference>
<evidence type="ECO:0000256" key="9">
    <source>
        <dbReference type="ARBA" id="ARBA00023136"/>
    </source>
</evidence>
<dbReference type="Gene3D" id="3.40.50.300">
    <property type="entry name" value="P-loop containing nucleotide triphosphate hydrolases"/>
    <property type="match status" value="2"/>
</dbReference>
<evidence type="ECO:0000256" key="2">
    <source>
        <dbReference type="ARBA" id="ARBA00007577"/>
    </source>
</evidence>
<feature type="domain" description="ABC transporter" evidence="11">
    <location>
        <begin position="1029"/>
        <end position="1267"/>
    </location>
</feature>
<evidence type="ECO:0000256" key="7">
    <source>
        <dbReference type="ARBA" id="ARBA00022840"/>
    </source>
</evidence>
<dbReference type="SUPFAM" id="SSF52540">
    <property type="entry name" value="P-loop containing nucleoside triphosphate hydrolases"/>
    <property type="match status" value="2"/>
</dbReference>
<feature type="transmembrane region" description="Helical" evidence="10">
    <location>
        <begin position="198"/>
        <end position="218"/>
    </location>
</feature>
<feature type="transmembrane region" description="Helical" evidence="10">
    <location>
        <begin position="309"/>
        <end position="329"/>
    </location>
</feature>
<dbReference type="Gene3D" id="1.20.1560.10">
    <property type="entry name" value="ABC transporter type 1, transmembrane domain"/>
    <property type="match status" value="1"/>
</dbReference>
<dbReference type="Pfam" id="PF00664">
    <property type="entry name" value="ABC_membrane"/>
    <property type="match status" value="2"/>
</dbReference>
<keyword evidence="9 10" id="KW-0472">Membrane</keyword>
<dbReference type="PROSITE" id="PS00211">
    <property type="entry name" value="ABC_TRANSPORTER_1"/>
    <property type="match status" value="1"/>
</dbReference>
<dbReference type="AlphaFoldDB" id="A0A5N7CF62"/>
<feature type="transmembrane region" description="Helical" evidence="10">
    <location>
        <begin position="701"/>
        <end position="720"/>
    </location>
</feature>
<evidence type="ECO:0000313" key="13">
    <source>
        <dbReference type="EMBL" id="KAE8392428.1"/>
    </source>
</evidence>
<keyword evidence="4 10" id="KW-0812">Transmembrane</keyword>
<comment type="similarity">
    <text evidence="2">Belongs to the ABC transporter superfamily. ABCB family. Multidrug resistance exporter (TC 3.A.1.201) subfamily.</text>
</comment>
<dbReference type="GO" id="GO:0090374">
    <property type="term" value="P:oligopeptide export from mitochondrion"/>
    <property type="evidence" value="ECO:0007669"/>
    <property type="project" value="TreeGrafter"/>
</dbReference>
<keyword evidence="5" id="KW-0677">Repeat</keyword>
<sequence>MASQQDEARSDERKRAILDRQLNGIQSQEKQSINVFAYATLADKIIMSVSSACAIFAGALNPLVPVIYGLLVSVFNGFTAGTVTEGELRSKLSTFNLYYVYLSIGLFVFHYVATFGFYYSGDHMARALRTAYLSAIMRQNMAFFDLLEPGEITNRIMSDMGTVQEAVTSKISVLLSAIATFCAAFAVAFIMYWKAALIMSPFFVAMVASASIGGAYSVKYHKRAMKLYSQASGVAEEAISAIRYVTAFGIQGLLSQRYLSVLEQAAEVNSKAENIVAALIAWMNAMPCLLYALSFWAGSKFLVKGEVSVAEITATLAVTIGSFAIIRIAPSAQALTSGVAIAGEVLKAIARRSPQDPLAEDGQQPPGMVGNVQLDQVGLVYPSRGDVKVLKNVTLTCAAMKKTAIVGPSGSGKSSILGLVERFYEPTSGTVMLDGRDVQTLNLRWLRRQLALVDQNPVLFNASIFENIQYGCSDILDRLSEAEKYQKVTEASKKANAHDFIMALPDGYQTQVGEKGLQLSGGQRQRIAIARALIKDPKILLLDEATSALDSKSEATVQAALDGASEHRTTIIIAHRLSTIRNADKIIVLAEGMVVEEGSHNELIARNGVYASLVQKQQIEDTKKGTATDATRLSVDGVHSTTSKCTVNHLNEKDIHRVQTNELAYPSTNRAETTTGKYVHQPSAKQTLSFIGRMSRTDWKLLLFVQCSQAVFFAELLTVIGYPPSQYGQLKHQVTVWSGVYVALAGAAFISWMGVEVALSYATQNLSHRARDVCFRSIMVQVMSFFDEPGNRPSALSSVLSKSTDDLAGMGGPVIGGILTFIATILGGIVLSLAVGWKLAPVCTATIPVVVVCGWLRLQVLAAFDTKIRQSGLDSAAYAGELVRSVRTVASLGLEEYALARYDGFVTKQAAKSLRSILVASALYSASQSIVYLCAALGFWYGGTLIANREYPEFQVYICFVSLISGAQIAGSIFTYAPDASKAMHASQELQMIIDLKPTINNASQGLITSTGYNDVKGGHHQDINACRIEFENVVFSYPSRPTRRALDNLSITVEPGQTLALVGQSGSGKSTCVSLLERFYEPDQGRILIDGQDIRQRDVDEHRRTISLVSQETVMFSGTIRENIAIGLAGEEVSNDNILAACKQANILESVGSLPDGLSTLVGTGGSMLGGGQKQRIAIARAFLRRPKILLLDEATSALDTESEAIVQAAMDAIRKDRTTIMVAHRLSTIRNADVICVLQDGALVEIGSHEQLMERRGRYWEIVGMQNLH</sequence>
<feature type="transmembrane region" description="Helical" evidence="10">
    <location>
        <begin position="954"/>
        <end position="977"/>
    </location>
</feature>
<name>A0A5N7CF62_PETAA</name>
<feature type="transmembrane region" description="Helical" evidence="10">
    <location>
        <begin position="839"/>
        <end position="858"/>
    </location>
</feature>
<dbReference type="CDD" id="cd03249">
    <property type="entry name" value="ABC_MTABC3_MDL1_MDL2"/>
    <property type="match status" value="1"/>
</dbReference>
<evidence type="ECO:0000256" key="10">
    <source>
        <dbReference type="SAM" id="Phobius"/>
    </source>
</evidence>
<dbReference type="InterPro" id="IPR017871">
    <property type="entry name" value="ABC_transporter-like_CS"/>
</dbReference>
<dbReference type="InterPro" id="IPR003593">
    <property type="entry name" value="AAA+_ATPase"/>
</dbReference>
<feature type="transmembrane region" description="Helical" evidence="10">
    <location>
        <begin position="173"/>
        <end position="192"/>
    </location>
</feature>
<accession>A0A5N7CF62</accession>
<protein>
    <submittedName>
        <fullName evidence="13">P-loop containing nucleoside triphosphate hydrolase protein</fullName>
    </submittedName>
</protein>
<dbReference type="PROSITE" id="PS50929">
    <property type="entry name" value="ABC_TM1F"/>
    <property type="match status" value="2"/>
</dbReference>
<dbReference type="SMART" id="SM00382">
    <property type="entry name" value="AAA"/>
    <property type="match status" value="2"/>
</dbReference>
<keyword evidence="6" id="KW-0547">Nucleotide-binding</keyword>
<dbReference type="EMBL" id="ML735237">
    <property type="protein sequence ID" value="KAE8392428.1"/>
    <property type="molecule type" value="Genomic_DNA"/>
</dbReference>
<dbReference type="PROSITE" id="PS50893">
    <property type="entry name" value="ABC_TRANSPORTER_2"/>
    <property type="match status" value="2"/>
</dbReference>
<dbReference type="InterPro" id="IPR003439">
    <property type="entry name" value="ABC_transporter-like_ATP-bd"/>
</dbReference>
<reference evidence="13" key="1">
    <citation type="submission" date="2019-04" db="EMBL/GenBank/DDBJ databases">
        <title>Friends and foes A comparative genomics studyof 23 Aspergillus species from section Flavi.</title>
        <authorList>
            <consortium name="DOE Joint Genome Institute"/>
            <person name="Kjaerbolling I."/>
            <person name="Vesth T."/>
            <person name="Frisvad J.C."/>
            <person name="Nybo J.L."/>
            <person name="Theobald S."/>
            <person name="Kildgaard S."/>
            <person name="Isbrandt T."/>
            <person name="Kuo A."/>
            <person name="Sato A."/>
            <person name="Lyhne E.K."/>
            <person name="Kogle M.E."/>
            <person name="Wiebenga A."/>
            <person name="Kun R.S."/>
            <person name="Lubbers R.J."/>
            <person name="Makela M.R."/>
            <person name="Barry K."/>
            <person name="Chovatia M."/>
            <person name="Clum A."/>
            <person name="Daum C."/>
            <person name="Haridas S."/>
            <person name="He G."/>
            <person name="LaButti K."/>
            <person name="Lipzen A."/>
            <person name="Mondo S."/>
            <person name="Riley R."/>
            <person name="Salamov A."/>
            <person name="Simmons B.A."/>
            <person name="Magnuson J.K."/>
            <person name="Henrissat B."/>
            <person name="Mortensen U.H."/>
            <person name="Larsen T.O."/>
            <person name="Devries R.P."/>
            <person name="Grigoriev I.V."/>
            <person name="Machida M."/>
            <person name="Baker S.E."/>
            <person name="Andersen M.R."/>
        </authorList>
    </citation>
    <scope>NUCLEOTIDE SEQUENCE [LARGE SCALE GENOMIC DNA]</scope>
    <source>
        <strain evidence="13">IBT 14317</strain>
    </source>
</reference>